<comment type="similarity">
    <text evidence="2">Belongs to the DsbB family. BdbC subfamily.</text>
</comment>
<feature type="transmembrane region" description="Helical" evidence="12">
    <location>
        <begin position="12"/>
        <end position="34"/>
    </location>
</feature>
<keyword evidence="11" id="KW-0676">Redox-active center</keyword>
<comment type="caution">
    <text evidence="13">The sequence shown here is derived from an EMBL/GenBank/DDBJ whole genome shotgun (WGS) entry which is preliminary data.</text>
</comment>
<gene>
    <name evidence="13" type="ORF">GB927_025600</name>
</gene>
<accession>A0ABT1RE36</accession>
<dbReference type="InterPro" id="IPR012187">
    <property type="entry name" value="Disulphide_bond_form_BdbC"/>
</dbReference>
<dbReference type="EMBL" id="WHSB02000012">
    <property type="protein sequence ID" value="MCQ4633440.1"/>
    <property type="molecule type" value="Genomic_DNA"/>
</dbReference>
<keyword evidence="9" id="KW-1015">Disulfide bond</keyword>
<evidence type="ECO:0000313" key="14">
    <source>
        <dbReference type="Proteomes" id="UP000996601"/>
    </source>
</evidence>
<evidence type="ECO:0000256" key="3">
    <source>
        <dbReference type="ARBA" id="ARBA00022448"/>
    </source>
</evidence>
<keyword evidence="14" id="KW-1185">Reference proteome</keyword>
<evidence type="ECO:0000313" key="13">
    <source>
        <dbReference type="EMBL" id="MCQ4633440.1"/>
    </source>
</evidence>
<keyword evidence="7" id="KW-0560">Oxidoreductase</keyword>
<dbReference type="Gene3D" id="1.20.1550.10">
    <property type="entry name" value="DsbB-like"/>
    <property type="match status" value="1"/>
</dbReference>
<evidence type="ECO:0000256" key="1">
    <source>
        <dbReference type="ARBA" id="ARBA00004141"/>
    </source>
</evidence>
<dbReference type="SUPFAM" id="SSF158442">
    <property type="entry name" value="DsbB-like"/>
    <property type="match status" value="1"/>
</dbReference>
<feature type="transmembrane region" description="Helical" evidence="12">
    <location>
        <begin position="73"/>
        <end position="96"/>
    </location>
</feature>
<keyword evidence="8 12" id="KW-0472">Membrane</keyword>
<feature type="transmembrane region" description="Helical" evidence="12">
    <location>
        <begin position="46"/>
        <end position="66"/>
    </location>
</feature>
<evidence type="ECO:0000256" key="8">
    <source>
        <dbReference type="ARBA" id="ARBA00023136"/>
    </source>
</evidence>
<evidence type="ECO:0000256" key="4">
    <source>
        <dbReference type="ARBA" id="ARBA00022692"/>
    </source>
</evidence>
<dbReference type="PIRSF" id="PIRSF036659">
    <property type="entry name" value="BdbC"/>
    <property type="match status" value="1"/>
</dbReference>
<dbReference type="InterPro" id="IPR003752">
    <property type="entry name" value="DiS_bond_form_DsbB/BdbC"/>
</dbReference>
<protein>
    <submittedName>
        <fullName evidence="13">Disulfide bond formation protein B</fullName>
    </submittedName>
</protein>
<dbReference type="PANTHER" id="PTHR43469:SF1">
    <property type="entry name" value="SPBETA PROPHAGE-DERIVED DISULFIDE BOND FORMATION PROTEIN B"/>
    <property type="match status" value="1"/>
</dbReference>
<evidence type="ECO:0000256" key="12">
    <source>
        <dbReference type="SAM" id="Phobius"/>
    </source>
</evidence>
<proteinExistence type="inferred from homology"/>
<keyword evidence="3" id="KW-0813">Transport</keyword>
<evidence type="ECO:0000256" key="9">
    <source>
        <dbReference type="ARBA" id="ARBA00023157"/>
    </source>
</evidence>
<evidence type="ECO:0000256" key="10">
    <source>
        <dbReference type="ARBA" id="ARBA00023186"/>
    </source>
</evidence>
<comment type="subcellular location">
    <subcellularLocation>
        <location evidence="1">Membrane</location>
        <topology evidence="1">Multi-pass membrane protein</topology>
    </subcellularLocation>
</comment>
<keyword evidence="6 12" id="KW-1133">Transmembrane helix</keyword>
<keyword evidence="10" id="KW-0143">Chaperone</keyword>
<feature type="transmembrane region" description="Helical" evidence="12">
    <location>
        <begin position="116"/>
        <end position="140"/>
    </location>
</feature>
<evidence type="ECO:0000256" key="6">
    <source>
        <dbReference type="ARBA" id="ARBA00022989"/>
    </source>
</evidence>
<sequence length="146" mass="15634">MNRTHNASHESGWSALFLAWLISLVASGGALFVGEIMGQAPCILCWYQRVFMFPLAVILAIAALSADNGIWRYALPLALGGLSIAGYHVLLYYGLIPEGIVPCGQGPSCADAKMTVFGWVPLPVLSFAAFAAITILLHAIRRNTSK</sequence>
<name>A0ABT1RE36_9HYPH</name>
<dbReference type="Proteomes" id="UP000996601">
    <property type="component" value="Unassembled WGS sequence"/>
</dbReference>
<evidence type="ECO:0000256" key="2">
    <source>
        <dbReference type="ARBA" id="ARBA00007602"/>
    </source>
</evidence>
<dbReference type="InterPro" id="IPR023380">
    <property type="entry name" value="DsbB-like_sf"/>
</dbReference>
<keyword evidence="5" id="KW-0249">Electron transport</keyword>
<evidence type="ECO:0000256" key="5">
    <source>
        <dbReference type="ARBA" id="ARBA00022982"/>
    </source>
</evidence>
<dbReference type="RefSeq" id="WP_256120051.1">
    <property type="nucleotide sequence ID" value="NZ_WHSB02000012.1"/>
</dbReference>
<dbReference type="Pfam" id="PF02600">
    <property type="entry name" value="DsbB"/>
    <property type="match status" value="1"/>
</dbReference>
<dbReference type="PANTHER" id="PTHR43469">
    <property type="entry name" value="DISULFIDE FORMATION PROTEIN-RELATED"/>
    <property type="match status" value="1"/>
</dbReference>
<organism evidence="13 14">
    <name type="scientific">Shinella lacus</name>
    <dbReference type="NCBI Taxonomy" id="2654216"/>
    <lineage>
        <taxon>Bacteria</taxon>
        <taxon>Pseudomonadati</taxon>
        <taxon>Pseudomonadota</taxon>
        <taxon>Alphaproteobacteria</taxon>
        <taxon>Hyphomicrobiales</taxon>
        <taxon>Rhizobiaceae</taxon>
        <taxon>Shinella</taxon>
    </lineage>
</organism>
<keyword evidence="4 12" id="KW-0812">Transmembrane</keyword>
<evidence type="ECO:0000256" key="7">
    <source>
        <dbReference type="ARBA" id="ARBA00023002"/>
    </source>
</evidence>
<evidence type="ECO:0000256" key="11">
    <source>
        <dbReference type="ARBA" id="ARBA00023284"/>
    </source>
</evidence>
<reference evidence="13" key="1">
    <citation type="submission" date="2021-07" db="EMBL/GenBank/DDBJ databases">
        <title>Shinella sp. nov., a novel member of the genus Shinella from water.</title>
        <authorList>
            <person name="Deng Y."/>
        </authorList>
    </citation>
    <scope>NUCLEOTIDE SEQUENCE</scope>
    <source>
        <strain evidence="13">CPCC 100929</strain>
    </source>
</reference>